<dbReference type="InterPro" id="IPR050901">
    <property type="entry name" value="BP-dep_ABC_trans_perm"/>
</dbReference>
<keyword evidence="6 7" id="KW-0472">Membrane</keyword>
<protein>
    <submittedName>
        <fullName evidence="9">Carbohydrate ABC transporter permease</fullName>
    </submittedName>
</protein>
<evidence type="ECO:0000256" key="1">
    <source>
        <dbReference type="ARBA" id="ARBA00004651"/>
    </source>
</evidence>
<reference evidence="9" key="1">
    <citation type="submission" date="2022-08" db="EMBL/GenBank/DDBJ databases">
        <authorList>
            <person name="Deng Y."/>
            <person name="Han X.-F."/>
            <person name="Zhang Y.-Q."/>
        </authorList>
    </citation>
    <scope>NUCLEOTIDE SEQUENCE</scope>
    <source>
        <strain evidence="9">CPCC 205716</strain>
    </source>
</reference>
<dbReference type="PANTHER" id="PTHR32243">
    <property type="entry name" value="MALTOSE TRANSPORT SYSTEM PERMEASE-RELATED"/>
    <property type="match status" value="1"/>
</dbReference>
<feature type="transmembrane region" description="Helical" evidence="7">
    <location>
        <begin position="43"/>
        <end position="64"/>
    </location>
</feature>
<dbReference type="InterPro" id="IPR000515">
    <property type="entry name" value="MetI-like"/>
</dbReference>
<feature type="transmembrane region" description="Helical" evidence="7">
    <location>
        <begin position="108"/>
        <end position="130"/>
    </location>
</feature>
<comment type="similarity">
    <text evidence="7">Belongs to the binding-protein-dependent transport system permease family.</text>
</comment>
<keyword evidence="10" id="KW-1185">Reference proteome</keyword>
<dbReference type="SUPFAM" id="SSF161098">
    <property type="entry name" value="MetI-like"/>
    <property type="match status" value="1"/>
</dbReference>
<keyword evidence="3" id="KW-1003">Cell membrane</keyword>
<dbReference type="InterPro" id="IPR035906">
    <property type="entry name" value="MetI-like_sf"/>
</dbReference>
<dbReference type="EMBL" id="JANTEZ010000001">
    <property type="protein sequence ID" value="MCS5713171.1"/>
    <property type="molecule type" value="Genomic_DNA"/>
</dbReference>
<dbReference type="Proteomes" id="UP001165580">
    <property type="component" value="Unassembled WGS sequence"/>
</dbReference>
<evidence type="ECO:0000256" key="2">
    <source>
        <dbReference type="ARBA" id="ARBA00022448"/>
    </source>
</evidence>
<comment type="subcellular location">
    <subcellularLocation>
        <location evidence="1 7">Cell membrane</location>
        <topology evidence="1 7">Multi-pass membrane protein</topology>
    </subcellularLocation>
</comment>
<keyword evidence="2 7" id="KW-0813">Transport</keyword>
<evidence type="ECO:0000313" key="9">
    <source>
        <dbReference type="EMBL" id="MCS5713171.1"/>
    </source>
</evidence>
<keyword evidence="5 7" id="KW-1133">Transmembrane helix</keyword>
<sequence>MIALRPAADVAADPLGFPTTLTLDNFFRTAQQLNYGRSLLNSTIFTVGSSIVIVIVGAMVSYPIARLARGWTNSLYRYFILGLTIPIFVLLAPLYLLFRDLHLLNTHIGTILIYSAMNLPIAVFFFSSFMRSVPVELEEAAALDGSGPYRTFFTIVFPLMRPIVATLAVTLVLSLWNDLIVPLIFMQGTDNRTVMSNAFALIDPRKADPTTLFPAALLGVAPLIIVFFILQRQIVDGIAAGAVK</sequence>
<dbReference type="PROSITE" id="PS50928">
    <property type="entry name" value="ABC_TM1"/>
    <property type="match status" value="1"/>
</dbReference>
<comment type="caution">
    <text evidence="9">The sequence shown here is derived from an EMBL/GenBank/DDBJ whole genome shotgun (WGS) entry which is preliminary data.</text>
</comment>
<keyword evidence="4 7" id="KW-0812">Transmembrane</keyword>
<organism evidence="9 10">
    <name type="scientific">Herbiconiux gentiana</name>
    <dbReference type="NCBI Taxonomy" id="2970912"/>
    <lineage>
        <taxon>Bacteria</taxon>
        <taxon>Bacillati</taxon>
        <taxon>Actinomycetota</taxon>
        <taxon>Actinomycetes</taxon>
        <taxon>Micrococcales</taxon>
        <taxon>Microbacteriaceae</taxon>
        <taxon>Herbiconiux</taxon>
    </lineage>
</organism>
<feature type="transmembrane region" description="Helical" evidence="7">
    <location>
        <begin position="211"/>
        <end position="230"/>
    </location>
</feature>
<evidence type="ECO:0000313" key="10">
    <source>
        <dbReference type="Proteomes" id="UP001165580"/>
    </source>
</evidence>
<evidence type="ECO:0000256" key="7">
    <source>
        <dbReference type="RuleBase" id="RU363032"/>
    </source>
</evidence>
<feature type="domain" description="ABC transmembrane type-1" evidence="8">
    <location>
        <begin position="39"/>
        <end position="230"/>
    </location>
</feature>
<feature type="transmembrane region" description="Helical" evidence="7">
    <location>
        <begin position="151"/>
        <end position="176"/>
    </location>
</feature>
<evidence type="ECO:0000256" key="3">
    <source>
        <dbReference type="ARBA" id="ARBA00022475"/>
    </source>
</evidence>
<proteinExistence type="inferred from homology"/>
<name>A0ABT2GAE7_9MICO</name>
<feature type="transmembrane region" description="Helical" evidence="7">
    <location>
        <begin position="76"/>
        <end position="96"/>
    </location>
</feature>
<evidence type="ECO:0000256" key="4">
    <source>
        <dbReference type="ARBA" id="ARBA00022692"/>
    </source>
</evidence>
<dbReference type="PANTHER" id="PTHR32243:SF24">
    <property type="entry name" value="DIACETYLCHITOBIOSE UPTAKE SYSTEM PERMEASE PROTEIN NGCG"/>
    <property type="match status" value="1"/>
</dbReference>
<evidence type="ECO:0000256" key="5">
    <source>
        <dbReference type="ARBA" id="ARBA00022989"/>
    </source>
</evidence>
<dbReference type="Gene3D" id="1.10.3720.10">
    <property type="entry name" value="MetI-like"/>
    <property type="match status" value="1"/>
</dbReference>
<gene>
    <name evidence="9" type="ORF">NVV95_01255</name>
</gene>
<dbReference type="Pfam" id="PF00528">
    <property type="entry name" value="BPD_transp_1"/>
    <property type="match status" value="1"/>
</dbReference>
<evidence type="ECO:0000256" key="6">
    <source>
        <dbReference type="ARBA" id="ARBA00023136"/>
    </source>
</evidence>
<evidence type="ECO:0000259" key="8">
    <source>
        <dbReference type="PROSITE" id="PS50928"/>
    </source>
</evidence>
<dbReference type="CDD" id="cd06261">
    <property type="entry name" value="TM_PBP2"/>
    <property type="match status" value="1"/>
</dbReference>
<accession>A0ABT2GAE7</accession>